<keyword evidence="7 9" id="KW-0408">Iron</keyword>
<dbReference type="InterPro" id="IPR036396">
    <property type="entry name" value="Cyt_P450_sf"/>
</dbReference>
<name>A0A9P3LBX9_9APHY</name>
<dbReference type="EMBL" id="BPQB01000009">
    <property type="protein sequence ID" value="GJE88302.1"/>
    <property type="molecule type" value="Genomic_DNA"/>
</dbReference>
<feature type="binding site" description="axial binding residue" evidence="9">
    <location>
        <position position="491"/>
    </location>
    <ligand>
        <name>heme</name>
        <dbReference type="ChEBI" id="CHEBI:30413"/>
    </ligand>
    <ligandPart>
        <name>Fe</name>
        <dbReference type="ChEBI" id="CHEBI:18248"/>
    </ligandPart>
</feature>
<evidence type="ECO:0000256" key="6">
    <source>
        <dbReference type="ARBA" id="ARBA00023002"/>
    </source>
</evidence>
<sequence length="544" mass="59562">MEQLLFSSFQPDTSSAVLVSAAVLLGLWVVPFFIDKYDLQSCPGPLLAKFSNLWLTLKAYNCEVTTAIDAAHQRYGPIVRLSPKHVSIADPDALNVVYGHSSGTLKSDFYDTFVVFRTSMFTTRSRPEHARKRKYTAHAMSMKGIADFEPAVRGHQHKLVKQFDDMCAAGAQGKRGVLGSCSWTASGGLAWLDCVPWLNFETFDIIGDLAFGAPFGMLEAGRDTARVPKSEARAMKSYGRKDDGLEWSTAPAIQVIRGSGHANFVIGCLPPHFRPLVKKVRELMAGFTSPRFLGKIAIAAVAKRLSSELTRKDFLSHIVAARDEDGKPLSEQEVTSEAISLIVAGSETTASSLGAIVYYIARDQGVQAKLQQELDEALGAPELDANTDEVVAPFDAVKNLAYLQDVINEGLRLHSTLGFGLPREVPVGGLTVAGRTFPAGTHISCPMYTLHRLQSIWGDDADVFNPDRWARGDRKTMLSAFAPFSLGPRACIGRNLAMMEMTICVATVFHRYRVVLGSPDQQLDVHESFVRKPKSVLVGLQRRA</sequence>
<evidence type="ECO:0000256" key="1">
    <source>
        <dbReference type="ARBA" id="ARBA00001971"/>
    </source>
</evidence>
<dbReference type="AlphaFoldDB" id="A0A9P3LBX9"/>
<dbReference type="GO" id="GO:0016705">
    <property type="term" value="F:oxidoreductase activity, acting on paired donors, with incorporation or reduction of molecular oxygen"/>
    <property type="evidence" value="ECO:0007669"/>
    <property type="project" value="InterPro"/>
</dbReference>
<dbReference type="PROSITE" id="PS00086">
    <property type="entry name" value="CYTOCHROME_P450"/>
    <property type="match status" value="1"/>
</dbReference>
<proteinExistence type="inferred from homology"/>
<gene>
    <name evidence="11" type="ORF">PsYK624_043850</name>
</gene>
<dbReference type="PANTHER" id="PTHR24305">
    <property type="entry name" value="CYTOCHROME P450"/>
    <property type="match status" value="1"/>
</dbReference>
<keyword evidence="4 9" id="KW-0349">Heme</keyword>
<evidence type="ECO:0000256" key="7">
    <source>
        <dbReference type="ARBA" id="ARBA00023004"/>
    </source>
</evidence>
<dbReference type="InterPro" id="IPR017972">
    <property type="entry name" value="Cyt_P450_CS"/>
</dbReference>
<protein>
    <submittedName>
        <fullName evidence="11">Cytochrome P450</fullName>
    </submittedName>
</protein>
<dbReference type="GO" id="GO:0005506">
    <property type="term" value="F:iron ion binding"/>
    <property type="evidence" value="ECO:0007669"/>
    <property type="project" value="InterPro"/>
</dbReference>
<keyword evidence="8 10" id="KW-0503">Monooxygenase</keyword>
<dbReference type="CDD" id="cd11061">
    <property type="entry name" value="CYP67-like"/>
    <property type="match status" value="1"/>
</dbReference>
<evidence type="ECO:0000256" key="9">
    <source>
        <dbReference type="PIRSR" id="PIRSR602401-1"/>
    </source>
</evidence>
<dbReference type="PRINTS" id="PR00385">
    <property type="entry name" value="P450"/>
</dbReference>
<dbReference type="InterPro" id="IPR050121">
    <property type="entry name" value="Cytochrome_P450_monoxygenase"/>
</dbReference>
<comment type="caution">
    <text evidence="11">The sequence shown here is derived from an EMBL/GenBank/DDBJ whole genome shotgun (WGS) entry which is preliminary data.</text>
</comment>
<comment type="cofactor">
    <cofactor evidence="1 9">
        <name>heme</name>
        <dbReference type="ChEBI" id="CHEBI:30413"/>
    </cofactor>
</comment>
<dbReference type="SUPFAM" id="SSF48264">
    <property type="entry name" value="Cytochrome P450"/>
    <property type="match status" value="1"/>
</dbReference>
<dbReference type="InterPro" id="IPR001128">
    <property type="entry name" value="Cyt_P450"/>
</dbReference>
<evidence type="ECO:0000313" key="12">
    <source>
        <dbReference type="Proteomes" id="UP000703269"/>
    </source>
</evidence>
<organism evidence="11 12">
    <name type="scientific">Phanerochaete sordida</name>
    <dbReference type="NCBI Taxonomy" id="48140"/>
    <lineage>
        <taxon>Eukaryota</taxon>
        <taxon>Fungi</taxon>
        <taxon>Dikarya</taxon>
        <taxon>Basidiomycota</taxon>
        <taxon>Agaricomycotina</taxon>
        <taxon>Agaricomycetes</taxon>
        <taxon>Polyporales</taxon>
        <taxon>Phanerochaetaceae</taxon>
        <taxon>Phanerochaete</taxon>
    </lineage>
</organism>
<dbReference type="GO" id="GO:0004497">
    <property type="term" value="F:monooxygenase activity"/>
    <property type="evidence" value="ECO:0007669"/>
    <property type="project" value="UniProtKB-KW"/>
</dbReference>
<comment type="similarity">
    <text evidence="3 10">Belongs to the cytochrome P450 family.</text>
</comment>
<dbReference type="Pfam" id="PF00067">
    <property type="entry name" value="p450"/>
    <property type="match status" value="1"/>
</dbReference>
<evidence type="ECO:0000256" key="4">
    <source>
        <dbReference type="ARBA" id="ARBA00022617"/>
    </source>
</evidence>
<evidence type="ECO:0000256" key="10">
    <source>
        <dbReference type="RuleBase" id="RU000461"/>
    </source>
</evidence>
<dbReference type="PRINTS" id="PR00463">
    <property type="entry name" value="EP450I"/>
</dbReference>
<keyword evidence="6 10" id="KW-0560">Oxidoreductase</keyword>
<evidence type="ECO:0000256" key="2">
    <source>
        <dbReference type="ARBA" id="ARBA00005179"/>
    </source>
</evidence>
<comment type="pathway">
    <text evidence="2">Secondary metabolite biosynthesis.</text>
</comment>
<dbReference type="OrthoDB" id="3934656at2759"/>
<dbReference type="Gene3D" id="1.10.630.10">
    <property type="entry name" value="Cytochrome P450"/>
    <property type="match status" value="1"/>
</dbReference>
<dbReference type="InterPro" id="IPR002401">
    <property type="entry name" value="Cyt_P450_E_grp-I"/>
</dbReference>
<keyword evidence="12" id="KW-1185">Reference proteome</keyword>
<evidence type="ECO:0000313" key="11">
    <source>
        <dbReference type="EMBL" id="GJE88302.1"/>
    </source>
</evidence>
<reference evidence="11 12" key="1">
    <citation type="submission" date="2021-08" db="EMBL/GenBank/DDBJ databases">
        <title>Draft Genome Sequence of Phanerochaete sordida strain YK-624.</title>
        <authorList>
            <person name="Mori T."/>
            <person name="Dohra H."/>
            <person name="Suzuki T."/>
            <person name="Kawagishi H."/>
            <person name="Hirai H."/>
        </authorList>
    </citation>
    <scope>NUCLEOTIDE SEQUENCE [LARGE SCALE GENOMIC DNA]</scope>
    <source>
        <strain evidence="11 12">YK-624</strain>
    </source>
</reference>
<dbReference type="Proteomes" id="UP000703269">
    <property type="component" value="Unassembled WGS sequence"/>
</dbReference>
<evidence type="ECO:0000256" key="5">
    <source>
        <dbReference type="ARBA" id="ARBA00022723"/>
    </source>
</evidence>
<evidence type="ECO:0000256" key="8">
    <source>
        <dbReference type="ARBA" id="ARBA00023033"/>
    </source>
</evidence>
<dbReference type="GO" id="GO:0020037">
    <property type="term" value="F:heme binding"/>
    <property type="evidence" value="ECO:0007669"/>
    <property type="project" value="InterPro"/>
</dbReference>
<accession>A0A9P3LBX9</accession>
<evidence type="ECO:0000256" key="3">
    <source>
        <dbReference type="ARBA" id="ARBA00010617"/>
    </source>
</evidence>
<keyword evidence="5 9" id="KW-0479">Metal-binding</keyword>
<dbReference type="PANTHER" id="PTHR24305:SF29">
    <property type="entry name" value="BENZOATE-PARA-HYDROXYLASE"/>
    <property type="match status" value="1"/>
</dbReference>